<dbReference type="AlphaFoldDB" id="A0AAV1VAV0"/>
<evidence type="ECO:0000313" key="2">
    <source>
        <dbReference type="EMBL" id="CAK7943035.1"/>
    </source>
</evidence>
<gene>
    <name evidence="2" type="ORF">PM001_LOCUS28185</name>
</gene>
<dbReference type="EMBL" id="CAKLBY020000286">
    <property type="protein sequence ID" value="CAK7943035.1"/>
    <property type="molecule type" value="Genomic_DNA"/>
</dbReference>
<name>A0AAV1VAV0_9STRA</name>
<sequence length="87" mass="9762">MADDARDRAVVATEAADLTRRKQREQVDRLRQLKTGAFVGPQQNESARARKSLSPNRRRRRRFGVSNYEPAQKTINGPSEGPPTGKS</sequence>
<dbReference type="Proteomes" id="UP001162060">
    <property type="component" value="Unassembled WGS sequence"/>
</dbReference>
<protein>
    <submittedName>
        <fullName evidence="2">Uncharacterized protein</fullName>
    </submittedName>
</protein>
<feature type="compositionally biased region" description="Basic and acidic residues" evidence="1">
    <location>
        <begin position="22"/>
        <end position="31"/>
    </location>
</feature>
<proteinExistence type="predicted"/>
<accession>A0AAV1VAV0</accession>
<evidence type="ECO:0000256" key="1">
    <source>
        <dbReference type="SAM" id="MobiDB-lite"/>
    </source>
</evidence>
<reference evidence="2" key="1">
    <citation type="submission" date="2024-01" db="EMBL/GenBank/DDBJ databases">
        <authorList>
            <person name="Webb A."/>
        </authorList>
    </citation>
    <scope>NUCLEOTIDE SEQUENCE</scope>
    <source>
        <strain evidence="2">Pm1</strain>
    </source>
</reference>
<evidence type="ECO:0000313" key="3">
    <source>
        <dbReference type="Proteomes" id="UP001162060"/>
    </source>
</evidence>
<organism evidence="2 3">
    <name type="scientific">Peronospora matthiolae</name>
    <dbReference type="NCBI Taxonomy" id="2874970"/>
    <lineage>
        <taxon>Eukaryota</taxon>
        <taxon>Sar</taxon>
        <taxon>Stramenopiles</taxon>
        <taxon>Oomycota</taxon>
        <taxon>Peronosporomycetes</taxon>
        <taxon>Peronosporales</taxon>
        <taxon>Peronosporaceae</taxon>
        <taxon>Peronospora</taxon>
    </lineage>
</organism>
<comment type="caution">
    <text evidence="2">The sequence shown here is derived from an EMBL/GenBank/DDBJ whole genome shotgun (WGS) entry which is preliminary data.</text>
</comment>
<feature type="region of interest" description="Disordered" evidence="1">
    <location>
        <begin position="22"/>
        <end position="87"/>
    </location>
</feature>